<feature type="region of interest" description="Disordered" evidence="2">
    <location>
        <begin position="51"/>
        <end position="116"/>
    </location>
</feature>
<organism evidence="3">
    <name type="scientific">Mesocestoides corti</name>
    <name type="common">Flatworm</name>
    <dbReference type="NCBI Taxonomy" id="53468"/>
    <lineage>
        <taxon>Eukaryota</taxon>
        <taxon>Metazoa</taxon>
        <taxon>Spiralia</taxon>
        <taxon>Lophotrochozoa</taxon>
        <taxon>Platyhelminthes</taxon>
        <taxon>Cestoda</taxon>
        <taxon>Eucestoda</taxon>
        <taxon>Cyclophyllidea</taxon>
        <taxon>Mesocestoididae</taxon>
        <taxon>Mesocestoides</taxon>
    </lineage>
</organism>
<feature type="compositionally biased region" description="Polar residues" evidence="2">
    <location>
        <begin position="75"/>
        <end position="89"/>
    </location>
</feature>
<dbReference type="PROSITE" id="PS50096">
    <property type="entry name" value="IQ"/>
    <property type="match status" value="1"/>
</dbReference>
<feature type="compositionally biased region" description="Polar residues" evidence="2">
    <location>
        <begin position="1"/>
        <end position="10"/>
    </location>
</feature>
<proteinExistence type="predicted"/>
<feature type="region of interest" description="Disordered" evidence="2">
    <location>
        <begin position="1035"/>
        <end position="1125"/>
    </location>
</feature>
<evidence type="ECO:0000256" key="2">
    <source>
        <dbReference type="SAM" id="MobiDB-lite"/>
    </source>
</evidence>
<dbReference type="WBParaSite" id="MCU_004097-RA">
    <property type="protein sequence ID" value="MCU_004097-RA"/>
    <property type="gene ID" value="MCU_004097"/>
</dbReference>
<feature type="coiled-coil region" evidence="1">
    <location>
        <begin position="390"/>
        <end position="481"/>
    </location>
</feature>
<name>A0A5K3EY97_MESCO</name>
<feature type="compositionally biased region" description="Basic residues" evidence="2">
    <location>
        <begin position="93"/>
        <end position="112"/>
    </location>
</feature>
<sequence>MASSQPTPDQQPKVYLRNSVYSTNGADDIHAPSYGQAPVTYRTGDTTVYVRQPPAVQRSPYPTTDTGGLPFYTDELTTGTGTYNEISSDSKGRRSRSNQRPHHHHHHQNQRRQRVEEPDGYWILPHDSKHAKVHSTTAGAYVTPGGRRLPRTPKKHTAGLQVLGTEQTQMVGSEQDELTSDLTQDLEEYMQSSQYLPSEDSEMTITFHYNPTGDLETAFDNDLLVRLQAQCRAYLAKLDKRRRLREDDAVRTIQRNAALYFDPWFRLFLVLKPHLKRHRLEEEIIQLKSELEKFKAMVKVLRYENVAYQDKISRLLMLLDQMQPGGTSGDLVSKLVKELSLAVADHQKQWRAMISGIRADGLNGAANGISPIPDGNHVEKDLDPITESSYQMAKENAEFYRNQLELLREEVDDQNARTSQHYEEKIGVLSERVEQLQNMLTQESFRVERLNGELEAANSQLAEARETEDNLTSMVDDLRAELARRRLPSASDPGTPGEPMIVAKSVDNAYAAAPLPTSIEGLHDKLPDQISAQKKLMGIRNYLAENPDVYETLKDTPLGQGGEYDILSATDRLGSTSYGLDGTLGHSMNSVFHSQSHIENYHLGRAHEIENRNDILQQKLEEEIGYREDLELEAQELRNKISNLQRQVRRQRDEHEEEMVERDQAHIRRVRELDDVIDELSREKQGLEKRCLELQKKVEELRQEPDLSDSENVADNLRDTHAMLVADNRQYLKELDQIREEFEQYKRENNTAELKEQLAERDERISQLEVSQRHTSSDMEILNVRLQNANKLLDDNEQRLRGLTKERQTLLHRISQLESERDSAVREAASAVGKAGAEREAAAARQRELDDLKHERHAYQKELTDMKVTLTETSTKALTEKQALEKRLSDLEAAATKREADLKGDLDTYKEKVDTLQQELSALQKVESATSTDNRHLKRQIRDLQDSVDSYTRKVAELERRNSDLSAELDRAKSNLSATRETATLLRDRQTRANEEYAASVGYMDDVAYSDDEVGLGGGEGDTTSSMHDIFRRSSGSYAGFSGTQTVDRHRNRSKQRQYERPSSRSSMYNRSQPKLGLSSTLPRFGSHHQFLPPSATSKDASPQPPVSKPEAADHQPEWSYDSEI</sequence>
<feature type="coiled-coil region" evidence="1">
    <location>
        <begin position="620"/>
        <end position="982"/>
    </location>
</feature>
<dbReference type="Gene3D" id="6.10.250.3110">
    <property type="match status" value="1"/>
</dbReference>
<evidence type="ECO:0000256" key="1">
    <source>
        <dbReference type="SAM" id="Coils"/>
    </source>
</evidence>
<dbReference type="AlphaFoldDB" id="A0A5K3EY97"/>
<evidence type="ECO:0000313" key="3">
    <source>
        <dbReference type="WBParaSite" id="MCU_004097-RA"/>
    </source>
</evidence>
<keyword evidence="1" id="KW-0175">Coiled coil</keyword>
<feature type="region of interest" description="Disordered" evidence="2">
    <location>
        <begin position="1"/>
        <end position="38"/>
    </location>
</feature>
<dbReference type="PANTHER" id="PTHR45615">
    <property type="entry name" value="MYOSIN HEAVY CHAIN, NON-MUSCLE"/>
    <property type="match status" value="1"/>
</dbReference>
<feature type="compositionally biased region" description="Polar residues" evidence="2">
    <location>
        <begin position="1064"/>
        <end position="1082"/>
    </location>
</feature>
<dbReference type="Gene3D" id="4.10.270.10">
    <property type="entry name" value="Myosin, subunit A"/>
    <property type="match status" value="1"/>
</dbReference>
<dbReference type="PANTHER" id="PTHR45615:SF80">
    <property type="entry name" value="GRIP DOMAIN-CONTAINING PROTEIN"/>
    <property type="match status" value="1"/>
</dbReference>
<dbReference type="SUPFAM" id="SSF57997">
    <property type="entry name" value="Tropomyosin"/>
    <property type="match status" value="1"/>
</dbReference>
<reference evidence="3" key="1">
    <citation type="submission" date="2019-11" db="UniProtKB">
        <authorList>
            <consortium name="WormBaseParasite"/>
        </authorList>
    </citation>
    <scope>IDENTIFICATION</scope>
</reference>
<feature type="compositionally biased region" description="Polar residues" evidence="2">
    <location>
        <begin position="1035"/>
        <end position="1046"/>
    </location>
</feature>
<protein>
    <submittedName>
        <fullName evidence="3">Spindle pole body protein ppc89</fullName>
    </submittedName>
</protein>
<accession>A0A5K3EY97</accession>